<dbReference type="GO" id="GO:0004190">
    <property type="term" value="F:aspartic-type endopeptidase activity"/>
    <property type="evidence" value="ECO:0007669"/>
    <property type="project" value="InterPro"/>
</dbReference>
<dbReference type="PANTHER" id="PTHR37984">
    <property type="entry name" value="PROTEIN CBG26694"/>
    <property type="match status" value="1"/>
</dbReference>
<dbReference type="FunFam" id="3.30.420.10:FF:000063">
    <property type="entry name" value="Retrovirus-related Pol polyprotein from transposon 297-like Protein"/>
    <property type="match status" value="1"/>
</dbReference>
<sequence length="989" mass="111054">MRVKQVAATSTSHIREDSSSSDDVYVFVLNTTVCQQQPQTHVNVNGTKIRVLIDSGAAVNIISRTVFNTLTPQPQLEPTATRIFAYGSDAALPISGVFQCNVQASHKSTKAKFYVLENDGQTLLSYGTAQELGLIDIIGTVAPQQGKRTVADELIDAHPELFEGIGTQKLPTELQKLEDDDIIETVTGPTPWVSPIVTPPKPKDPNKVRICVDMRQANTAIQRERHITPTIDDVIHDLNGANVFSKLDLRAGYHQLELHPDSQYITTFTTHLGLRRYKRLNFGISSAAEVFQNTIAQTLQGIRDVRNLSDDIIVYGVSQEAHDEALKAIFRRLKDSGLTLNRDKCEFNKHRLEFFGFIFSAAGISADPKKISAIQQASEPKDPTEIRSLLGMANYCSRFIKDFSTITAPLRELTKKGKQWQWTETHQKALQDLRNTLANATTMLYFDPSKGTELVVDASPDGQRHITVYASRALSDVEKCYSQTEREALAILWGCEHFHLYLYGSPFILVTDHKPLQPYHFSIQYRKGTDNPADFMSRHPVPLETEHNSRASKVAEEYVNFMALQSTPKAMTLDEIKTETKKDAILQQVCLHVRNNSWHTAATSTPHADTMKHYKNVCSELTVPPTDDLILRGSRIVIPKALEIRVLQLAHESQQGIAKTKSLLREKVWFPNMNHKVEVMINNCIACQATTPLTLELSVEPLKMSPLPEAPWHNVSADFYGPLPSGEYLLVIVDDYTRYPVIKILHSISATTVIPAIDDVFSMFGIPDTLKTDNGPPFNSSMKITPFWPQANATAERFMRTLGKAIRAAHVQGIPWKQQLNVFLHEYRSTPHSTTGTSPAELIFQRKVKTKIPLAFPSIIAADADIRQRDERAKAKMKTLSDTRRHATHSHIQPGDTVLCRQQKHTKLTMPYNVKPLAVTKVKGTMVTTEINGHSITRNSSFFKKRNLGTSDFLLDFENETEEIDVLDNPSRYPTRSSRRPPAHLSDYV</sequence>
<evidence type="ECO:0000256" key="5">
    <source>
        <dbReference type="ARBA" id="ARBA00022722"/>
    </source>
</evidence>
<dbReference type="InterPro" id="IPR036397">
    <property type="entry name" value="RNaseH_sf"/>
</dbReference>
<name>A0A9W7T301_TRIRA</name>
<keyword evidence="17" id="KW-1185">Reference proteome</keyword>
<dbReference type="Gene3D" id="3.30.420.10">
    <property type="entry name" value="Ribonuclease H-like superfamily/Ribonuclease H"/>
    <property type="match status" value="1"/>
</dbReference>
<dbReference type="SUPFAM" id="SSF50630">
    <property type="entry name" value="Acid proteases"/>
    <property type="match status" value="1"/>
</dbReference>
<dbReference type="Gene3D" id="3.10.10.10">
    <property type="entry name" value="HIV Type 1 Reverse Transcriptase, subunit A, domain 1"/>
    <property type="match status" value="1"/>
</dbReference>
<dbReference type="PROSITE" id="PS50878">
    <property type="entry name" value="RT_POL"/>
    <property type="match status" value="1"/>
</dbReference>
<gene>
    <name evidence="16" type="ORF">IRJ41_010502</name>
</gene>
<keyword evidence="5" id="KW-0540">Nuclease</keyword>
<evidence type="ECO:0000256" key="10">
    <source>
        <dbReference type="ARBA" id="ARBA00022908"/>
    </source>
</evidence>
<dbReference type="Pfam" id="PF17921">
    <property type="entry name" value="Integrase_H2C2"/>
    <property type="match status" value="1"/>
</dbReference>
<evidence type="ECO:0000256" key="9">
    <source>
        <dbReference type="ARBA" id="ARBA00022884"/>
    </source>
</evidence>
<keyword evidence="11" id="KW-0695">RNA-directed DNA polymerase</keyword>
<dbReference type="InterPro" id="IPR041588">
    <property type="entry name" value="Integrase_H2C2"/>
</dbReference>
<keyword evidence="7" id="KW-0378">Hydrolase</keyword>
<evidence type="ECO:0000256" key="6">
    <source>
        <dbReference type="ARBA" id="ARBA00022759"/>
    </source>
</evidence>
<dbReference type="Gene3D" id="2.40.70.10">
    <property type="entry name" value="Acid Proteases"/>
    <property type="match status" value="1"/>
</dbReference>
<dbReference type="Pfam" id="PF17919">
    <property type="entry name" value="RT_RNaseH_2"/>
    <property type="match status" value="1"/>
</dbReference>
<dbReference type="CDD" id="cd01647">
    <property type="entry name" value="RT_LTR"/>
    <property type="match status" value="1"/>
</dbReference>
<keyword evidence="4" id="KW-0548">Nucleotidyltransferase</keyword>
<dbReference type="FunFam" id="3.30.70.270:FF:000026">
    <property type="entry name" value="Transposon Ty3-G Gag-Pol polyprotein"/>
    <property type="match status" value="1"/>
</dbReference>
<evidence type="ECO:0000256" key="3">
    <source>
        <dbReference type="ARBA" id="ARBA00022679"/>
    </source>
</evidence>
<feature type="domain" description="Integrase catalytic" evidence="15">
    <location>
        <begin position="707"/>
        <end position="847"/>
    </location>
</feature>
<dbReference type="GO" id="GO:0003723">
    <property type="term" value="F:RNA binding"/>
    <property type="evidence" value="ECO:0007669"/>
    <property type="project" value="UniProtKB-KW"/>
</dbReference>
<dbReference type="GO" id="GO:0006508">
    <property type="term" value="P:proteolysis"/>
    <property type="evidence" value="ECO:0007669"/>
    <property type="project" value="InterPro"/>
</dbReference>
<organism evidence="16 17">
    <name type="scientific">Triplophysa rosa</name>
    <name type="common">Cave loach</name>
    <dbReference type="NCBI Taxonomy" id="992332"/>
    <lineage>
        <taxon>Eukaryota</taxon>
        <taxon>Metazoa</taxon>
        <taxon>Chordata</taxon>
        <taxon>Craniata</taxon>
        <taxon>Vertebrata</taxon>
        <taxon>Euteleostomi</taxon>
        <taxon>Actinopterygii</taxon>
        <taxon>Neopterygii</taxon>
        <taxon>Teleostei</taxon>
        <taxon>Ostariophysi</taxon>
        <taxon>Cypriniformes</taxon>
        <taxon>Nemacheilidae</taxon>
        <taxon>Triplophysa</taxon>
    </lineage>
</organism>
<evidence type="ECO:0000256" key="2">
    <source>
        <dbReference type="ARBA" id="ARBA00012180"/>
    </source>
</evidence>
<dbReference type="InterPro" id="IPR012337">
    <property type="entry name" value="RNaseH-like_sf"/>
</dbReference>
<feature type="domain" description="Reverse transcriptase" evidence="14">
    <location>
        <begin position="180"/>
        <end position="359"/>
    </location>
</feature>
<comment type="caution">
    <text evidence="16">The sequence shown here is derived from an EMBL/GenBank/DDBJ whole genome shotgun (WGS) entry which is preliminary data.</text>
</comment>
<dbReference type="InterPro" id="IPR041577">
    <property type="entry name" value="RT_RNaseH_2"/>
</dbReference>
<accession>A0A9W7T301</accession>
<feature type="region of interest" description="Disordered" evidence="13">
    <location>
        <begin position="968"/>
        <end position="989"/>
    </location>
</feature>
<dbReference type="InterPro" id="IPR043502">
    <property type="entry name" value="DNA/RNA_pol_sf"/>
</dbReference>
<keyword evidence="9" id="KW-0694">RNA-binding</keyword>
<dbReference type="GO" id="GO:0003964">
    <property type="term" value="F:RNA-directed DNA polymerase activity"/>
    <property type="evidence" value="ECO:0007669"/>
    <property type="project" value="UniProtKB-KW"/>
</dbReference>
<evidence type="ECO:0000259" key="14">
    <source>
        <dbReference type="PROSITE" id="PS50878"/>
    </source>
</evidence>
<evidence type="ECO:0000256" key="11">
    <source>
        <dbReference type="ARBA" id="ARBA00022918"/>
    </source>
</evidence>
<dbReference type="SUPFAM" id="SSF56672">
    <property type="entry name" value="DNA/RNA polymerases"/>
    <property type="match status" value="1"/>
</dbReference>
<dbReference type="InterPro" id="IPR001584">
    <property type="entry name" value="Integrase_cat-core"/>
</dbReference>
<proteinExistence type="inferred from homology"/>
<keyword evidence="10" id="KW-0229">DNA integration</keyword>
<dbReference type="InterPro" id="IPR050951">
    <property type="entry name" value="Retrovirus_Pol_polyprotein"/>
</dbReference>
<dbReference type="GO" id="GO:0004523">
    <property type="term" value="F:RNA-DNA hybrid ribonuclease activity"/>
    <property type="evidence" value="ECO:0007669"/>
    <property type="project" value="UniProtKB-EC"/>
</dbReference>
<dbReference type="InterPro" id="IPR001969">
    <property type="entry name" value="Aspartic_peptidase_AS"/>
</dbReference>
<protein>
    <recommendedName>
        <fullName evidence="12">Gypsy retrotransposon integrase-like protein 1</fullName>
        <ecNumber evidence="2">3.1.26.4</ecNumber>
    </recommendedName>
</protein>
<evidence type="ECO:0000256" key="1">
    <source>
        <dbReference type="ARBA" id="ARBA00010879"/>
    </source>
</evidence>
<evidence type="ECO:0000256" key="13">
    <source>
        <dbReference type="SAM" id="MobiDB-lite"/>
    </source>
</evidence>
<dbReference type="GO" id="GO:0015074">
    <property type="term" value="P:DNA integration"/>
    <property type="evidence" value="ECO:0007669"/>
    <property type="project" value="UniProtKB-KW"/>
</dbReference>
<evidence type="ECO:0000313" key="16">
    <source>
        <dbReference type="EMBL" id="KAI7789539.1"/>
    </source>
</evidence>
<keyword evidence="3" id="KW-0808">Transferase</keyword>
<evidence type="ECO:0000256" key="4">
    <source>
        <dbReference type="ARBA" id="ARBA00022695"/>
    </source>
</evidence>
<dbReference type="FunFam" id="1.10.340.70:FF:000004">
    <property type="entry name" value="Retrovirus-related Pol polyprotein from transposon 297-like Protein"/>
    <property type="match status" value="1"/>
</dbReference>
<keyword evidence="6" id="KW-0255">Endonuclease</keyword>
<dbReference type="PROSITE" id="PS00141">
    <property type="entry name" value="ASP_PROTEASE"/>
    <property type="match status" value="1"/>
</dbReference>
<comment type="similarity">
    <text evidence="1">Belongs to the beta type-B retroviral polymerase family. HERV class-II K(HML-2) pol subfamily.</text>
</comment>
<evidence type="ECO:0000256" key="12">
    <source>
        <dbReference type="ARBA" id="ARBA00039658"/>
    </source>
</evidence>
<dbReference type="Proteomes" id="UP001059041">
    <property type="component" value="Unassembled WGS sequence"/>
</dbReference>
<dbReference type="InterPro" id="IPR000477">
    <property type="entry name" value="RT_dom"/>
</dbReference>
<dbReference type="Gene3D" id="3.30.70.270">
    <property type="match status" value="2"/>
</dbReference>
<dbReference type="PANTHER" id="PTHR37984:SF11">
    <property type="entry name" value="INTEGRASE CATALYTIC DOMAIN-CONTAINING PROTEIN"/>
    <property type="match status" value="1"/>
</dbReference>
<reference evidence="16" key="1">
    <citation type="submission" date="2021-02" db="EMBL/GenBank/DDBJ databases">
        <title>Comparative genomics reveals that relaxation of natural selection precedes convergent phenotypic evolution of cavefish.</title>
        <authorList>
            <person name="Peng Z."/>
        </authorList>
    </citation>
    <scope>NUCLEOTIDE SEQUENCE</scope>
    <source>
        <tissue evidence="16">Muscle</tissue>
    </source>
</reference>
<dbReference type="InterPro" id="IPR043128">
    <property type="entry name" value="Rev_trsase/Diguanyl_cyclase"/>
</dbReference>
<dbReference type="Gene3D" id="1.10.340.70">
    <property type="match status" value="1"/>
</dbReference>
<evidence type="ECO:0000256" key="8">
    <source>
        <dbReference type="ARBA" id="ARBA00022842"/>
    </source>
</evidence>
<dbReference type="Pfam" id="PF00078">
    <property type="entry name" value="RVT_1"/>
    <property type="match status" value="1"/>
</dbReference>
<evidence type="ECO:0000256" key="7">
    <source>
        <dbReference type="ARBA" id="ARBA00022801"/>
    </source>
</evidence>
<dbReference type="SUPFAM" id="SSF53098">
    <property type="entry name" value="Ribonuclease H-like"/>
    <property type="match status" value="1"/>
</dbReference>
<dbReference type="PROSITE" id="PS50994">
    <property type="entry name" value="INTEGRASE"/>
    <property type="match status" value="1"/>
</dbReference>
<keyword evidence="8" id="KW-0460">Magnesium</keyword>
<dbReference type="InterPro" id="IPR021109">
    <property type="entry name" value="Peptidase_aspartic_dom_sf"/>
</dbReference>
<dbReference type="Pfam" id="PF00665">
    <property type="entry name" value="rve"/>
    <property type="match status" value="1"/>
</dbReference>
<evidence type="ECO:0000259" key="15">
    <source>
        <dbReference type="PROSITE" id="PS50994"/>
    </source>
</evidence>
<dbReference type="EMBL" id="JAFHDT010000442">
    <property type="protein sequence ID" value="KAI7789539.1"/>
    <property type="molecule type" value="Genomic_DNA"/>
</dbReference>
<dbReference type="AlphaFoldDB" id="A0A9W7T301"/>
<dbReference type="EC" id="3.1.26.4" evidence="2"/>
<dbReference type="CDD" id="cd09274">
    <property type="entry name" value="RNase_HI_RT_Ty3"/>
    <property type="match status" value="1"/>
</dbReference>
<evidence type="ECO:0000313" key="17">
    <source>
        <dbReference type="Proteomes" id="UP001059041"/>
    </source>
</evidence>